<sequence>MEAMTNSKEHELEQRMRAEFQVGGIDRELPRDQQLEQLASYIYAHYTQPEKNPPWSDQPSDIVAIDTYDAMLPDRITHAAMIMLGAAVDHAMPGVAFPGQITVEDHPTLAAQIFHPSQTNGNWAISLHPGGWWKGSGVALENAWRPEVAAVAELSGTTILDLDYPLVPQANLAEVIESVNQAANWVREQNPSQLFSWGYSSGAALAVLSASLFDALALTFPHLDLSMLPEAIRGEVAFDTTAPLPARLVQYASNDQIASRYPWVESTAHSDAQIVEYISEHRLSTPEQARKRVKDVAEFFNQLAD</sequence>
<name>A0AB38VR96_9CORY</name>
<dbReference type="EMBL" id="LR134377">
    <property type="protein sequence ID" value="VEH05472.1"/>
    <property type="molecule type" value="Genomic_DNA"/>
</dbReference>
<dbReference type="SUPFAM" id="SSF53474">
    <property type="entry name" value="alpha/beta-Hydrolases"/>
    <property type="match status" value="1"/>
</dbReference>
<dbReference type="InterPro" id="IPR029058">
    <property type="entry name" value="AB_hydrolase_fold"/>
</dbReference>
<dbReference type="InterPro" id="IPR013094">
    <property type="entry name" value="AB_hydrolase_3"/>
</dbReference>
<evidence type="ECO:0000313" key="2">
    <source>
        <dbReference type="EMBL" id="VEH05472.1"/>
    </source>
</evidence>
<evidence type="ECO:0000259" key="1">
    <source>
        <dbReference type="Pfam" id="PF07859"/>
    </source>
</evidence>
<feature type="domain" description="Alpha/beta hydrolase fold-3" evidence="1">
    <location>
        <begin position="126"/>
        <end position="216"/>
    </location>
</feature>
<reference evidence="2 3" key="1">
    <citation type="submission" date="2018-12" db="EMBL/GenBank/DDBJ databases">
        <authorList>
            <consortium name="Pathogen Informatics"/>
        </authorList>
    </citation>
    <scope>NUCLEOTIDE SEQUENCE [LARGE SCALE GENOMIC DNA]</scope>
    <source>
        <strain evidence="2 3">NCTC949</strain>
    </source>
</reference>
<protein>
    <submittedName>
        <fullName evidence="2">Alpha/beta hydrolase family protein</fullName>
    </submittedName>
</protein>
<dbReference type="Pfam" id="PF07859">
    <property type="entry name" value="Abhydrolase_3"/>
    <property type="match status" value="1"/>
</dbReference>
<dbReference type="Gene3D" id="3.40.50.1820">
    <property type="entry name" value="alpha/beta hydrolase"/>
    <property type="match status" value="1"/>
</dbReference>
<proteinExistence type="predicted"/>
<gene>
    <name evidence="2" type="ORF">NCTC949_00628</name>
</gene>
<dbReference type="GO" id="GO:0016787">
    <property type="term" value="F:hydrolase activity"/>
    <property type="evidence" value="ECO:0007669"/>
    <property type="project" value="UniProtKB-KW"/>
</dbReference>
<evidence type="ECO:0000313" key="3">
    <source>
        <dbReference type="Proteomes" id="UP000271380"/>
    </source>
</evidence>
<organism evidence="2 3">
    <name type="scientific">Corynebacterium kutscheri</name>
    <dbReference type="NCBI Taxonomy" id="35755"/>
    <lineage>
        <taxon>Bacteria</taxon>
        <taxon>Bacillati</taxon>
        <taxon>Actinomycetota</taxon>
        <taxon>Actinomycetes</taxon>
        <taxon>Mycobacteriales</taxon>
        <taxon>Corynebacteriaceae</taxon>
        <taxon>Corynebacterium</taxon>
    </lineage>
</organism>
<keyword evidence="2" id="KW-0378">Hydrolase</keyword>
<dbReference type="AlphaFoldDB" id="A0AB38VR96"/>
<accession>A0AB38VR96</accession>
<dbReference type="Proteomes" id="UP000271380">
    <property type="component" value="Chromosome"/>
</dbReference>